<reference evidence="1 2" key="1">
    <citation type="submission" date="2014-10" db="EMBL/GenBank/DDBJ databases">
        <title>Draft genome sequence of Actinoplanes utahensis NRRL 12052.</title>
        <authorList>
            <person name="Velasco-Bucheli B."/>
            <person name="del Cerro C."/>
            <person name="Hormigo D."/>
            <person name="Garcia J.L."/>
            <person name="Acebal C."/>
            <person name="Arroyo M."/>
            <person name="de la Mata I."/>
        </authorList>
    </citation>
    <scope>NUCLEOTIDE SEQUENCE [LARGE SCALE GENOMIC DNA]</scope>
    <source>
        <strain evidence="1 2">NRRL 12052</strain>
    </source>
</reference>
<keyword evidence="2" id="KW-1185">Reference proteome</keyword>
<dbReference type="STRING" id="1869.MB27_20760"/>
<proteinExistence type="predicted"/>
<evidence type="ECO:0000313" key="1">
    <source>
        <dbReference type="EMBL" id="KHD75860.1"/>
    </source>
</evidence>
<dbReference type="InterPro" id="IPR011990">
    <property type="entry name" value="TPR-like_helical_dom_sf"/>
</dbReference>
<dbReference type="RefSeq" id="WP_043526705.1">
    <property type="nucleotide sequence ID" value="NZ_BAABKU010000027.1"/>
</dbReference>
<protein>
    <recommendedName>
        <fullName evidence="3">MalT-like TPR region domain-containing protein</fullName>
    </recommendedName>
</protein>
<dbReference type="EMBL" id="JRTT01000023">
    <property type="protein sequence ID" value="KHD75860.1"/>
    <property type="molecule type" value="Genomic_DNA"/>
</dbReference>
<sequence length="423" mass="47374">MAAARDRAFWSVRTRMLIRDARETRGQELRTLIRELVHWAGYSADDPDVIDPELFAAFVEEFSRVSGNYGTVDDSIEQAIERVLDLQTSRGEPVTRLWIALARYRSMISLEDPRRLEALTTAVGSAPAGSEAWAEAILAMVWYSIDVSLYPQALRLCAELEERLPADLFAAKYRCGALTMSGIALFTSFQDLRKARNDLSEALTYEAAAAGDQQIRRWVATAYHYLGRVAEVERDYPAALSFYVRGQAIQETCPEELQALAFLQLRIAEPLIAVKAFDQARDHLQTTANLFRVSVEHSSGRLQGRLGFAFLQAAQGDVDGAFALVEEIREESRQMGFWRGELLCLGFRLSLLVRRRRLAPIPGTVLEILRTMRGGELGRNNALRLLTRIPLLVGVALRRMSHRRATGAPAPTAVRCPCPRHAT</sequence>
<gene>
    <name evidence="1" type="ORF">MB27_20760</name>
</gene>
<accession>A0A0A6UIF3</accession>
<dbReference type="SUPFAM" id="SSF48452">
    <property type="entry name" value="TPR-like"/>
    <property type="match status" value="1"/>
</dbReference>
<dbReference type="OrthoDB" id="5180049at2"/>
<dbReference type="Proteomes" id="UP000054537">
    <property type="component" value="Unassembled WGS sequence"/>
</dbReference>
<name>A0A0A6UIF3_ACTUT</name>
<comment type="caution">
    <text evidence="1">The sequence shown here is derived from an EMBL/GenBank/DDBJ whole genome shotgun (WGS) entry which is preliminary data.</text>
</comment>
<dbReference type="eggNOG" id="COG0457">
    <property type="taxonomic scope" value="Bacteria"/>
</dbReference>
<dbReference type="AlphaFoldDB" id="A0A0A6UIF3"/>
<organism evidence="1 2">
    <name type="scientific">Actinoplanes utahensis</name>
    <dbReference type="NCBI Taxonomy" id="1869"/>
    <lineage>
        <taxon>Bacteria</taxon>
        <taxon>Bacillati</taxon>
        <taxon>Actinomycetota</taxon>
        <taxon>Actinomycetes</taxon>
        <taxon>Micromonosporales</taxon>
        <taxon>Micromonosporaceae</taxon>
        <taxon>Actinoplanes</taxon>
    </lineage>
</organism>
<evidence type="ECO:0000313" key="2">
    <source>
        <dbReference type="Proteomes" id="UP000054537"/>
    </source>
</evidence>
<dbReference type="Gene3D" id="1.25.40.10">
    <property type="entry name" value="Tetratricopeptide repeat domain"/>
    <property type="match status" value="1"/>
</dbReference>
<evidence type="ECO:0008006" key="3">
    <source>
        <dbReference type="Google" id="ProtNLM"/>
    </source>
</evidence>